<evidence type="ECO:0000256" key="3">
    <source>
        <dbReference type="ARBA" id="ARBA00012584"/>
    </source>
</evidence>
<dbReference type="HOGENOM" id="CLU_031397_3_1_11"/>
<evidence type="ECO:0000256" key="11">
    <source>
        <dbReference type="ARBA" id="ARBA00048366"/>
    </source>
</evidence>
<dbReference type="STRING" id="1447715.AH67_02910"/>
<dbReference type="RefSeq" id="WP_039171414.1">
    <property type="nucleotide sequence ID" value="NZ_CP007457.1"/>
</dbReference>
<keyword evidence="14" id="KW-1185">Reference proteome</keyword>
<comment type="catalytic activity">
    <reaction evidence="11">
        <text>L-threonine + hydrogencarbonate + ATP = L-threonylcarbamoyladenylate + diphosphate + H2O</text>
        <dbReference type="Rhea" id="RHEA:36407"/>
        <dbReference type="ChEBI" id="CHEBI:15377"/>
        <dbReference type="ChEBI" id="CHEBI:17544"/>
        <dbReference type="ChEBI" id="CHEBI:30616"/>
        <dbReference type="ChEBI" id="CHEBI:33019"/>
        <dbReference type="ChEBI" id="CHEBI:57926"/>
        <dbReference type="ChEBI" id="CHEBI:73682"/>
        <dbReference type="EC" id="2.7.7.87"/>
    </reaction>
</comment>
<evidence type="ECO:0000259" key="12">
    <source>
        <dbReference type="PROSITE" id="PS51163"/>
    </source>
</evidence>
<organism evidence="13 14">
    <name type="scientific">Bifidobacterium pseudolongum PV8-2</name>
    <dbReference type="NCBI Taxonomy" id="1447715"/>
    <lineage>
        <taxon>Bacteria</taxon>
        <taxon>Bacillati</taxon>
        <taxon>Actinomycetota</taxon>
        <taxon>Actinomycetes</taxon>
        <taxon>Bifidobacteriales</taxon>
        <taxon>Bifidobacteriaceae</taxon>
        <taxon>Bifidobacterium</taxon>
    </lineage>
</organism>
<dbReference type="GO" id="GO:0003725">
    <property type="term" value="F:double-stranded RNA binding"/>
    <property type="evidence" value="ECO:0007669"/>
    <property type="project" value="InterPro"/>
</dbReference>
<dbReference type="EMBL" id="CP007457">
    <property type="protein sequence ID" value="AIZ16003.1"/>
    <property type="molecule type" value="Genomic_DNA"/>
</dbReference>
<evidence type="ECO:0000313" key="13">
    <source>
        <dbReference type="EMBL" id="AIZ16003.1"/>
    </source>
</evidence>
<proteinExistence type="inferred from homology"/>
<evidence type="ECO:0000256" key="8">
    <source>
        <dbReference type="ARBA" id="ARBA00022741"/>
    </source>
</evidence>
<dbReference type="AlphaFoldDB" id="A0A0A7I6Z8"/>
<dbReference type="SUPFAM" id="SSF55821">
    <property type="entry name" value="YrdC/RibB"/>
    <property type="match status" value="1"/>
</dbReference>
<name>A0A0A7I6Z8_9BIFI</name>
<evidence type="ECO:0000256" key="4">
    <source>
        <dbReference type="ARBA" id="ARBA00022490"/>
    </source>
</evidence>
<dbReference type="Proteomes" id="UP000030636">
    <property type="component" value="Chromosome"/>
</dbReference>
<feature type="domain" description="YrdC-like" evidence="12">
    <location>
        <begin position="9"/>
        <end position="201"/>
    </location>
</feature>
<comment type="similarity">
    <text evidence="2">Belongs to the SUA5 family.</text>
</comment>
<dbReference type="GO" id="GO:0000049">
    <property type="term" value="F:tRNA binding"/>
    <property type="evidence" value="ECO:0007669"/>
    <property type="project" value="TreeGrafter"/>
</dbReference>
<reference evidence="13 14" key="1">
    <citation type="journal article" date="2015" name="Genome Announc.">
        <title>Bifidobacterium pseudolongum Strain PV8-2, Isolated from a Stool Sample of an Anemic Kenyan Infant.</title>
        <authorList>
            <person name="Vazquez-Gutierrez P."/>
            <person name="Lacroix C."/>
            <person name="Chassard C."/>
            <person name="Klumpp J."/>
            <person name="Stevens M.J."/>
            <person name="Jans C."/>
        </authorList>
    </citation>
    <scope>NUCLEOTIDE SEQUENCE [LARGE SCALE GENOMIC DNA]</scope>
    <source>
        <strain evidence="13 14">PV8-2</strain>
    </source>
</reference>
<protein>
    <recommendedName>
        <fullName evidence="10">L-threonylcarbamoyladenylate synthase</fullName>
        <ecNumber evidence="3">2.7.7.87</ecNumber>
    </recommendedName>
    <alternativeName>
        <fullName evidence="10">L-threonylcarbamoyladenylate synthase</fullName>
    </alternativeName>
</protein>
<dbReference type="PANTHER" id="PTHR17490">
    <property type="entry name" value="SUA5"/>
    <property type="match status" value="1"/>
</dbReference>
<evidence type="ECO:0000256" key="5">
    <source>
        <dbReference type="ARBA" id="ARBA00022679"/>
    </source>
</evidence>
<dbReference type="GO" id="GO:0005524">
    <property type="term" value="F:ATP binding"/>
    <property type="evidence" value="ECO:0007669"/>
    <property type="project" value="UniProtKB-KW"/>
</dbReference>
<evidence type="ECO:0000256" key="9">
    <source>
        <dbReference type="ARBA" id="ARBA00022840"/>
    </source>
</evidence>
<dbReference type="NCBIfam" id="TIGR00057">
    <property type="entry name" value="L-threonylcarbamoyladenylate synthase"/>
    <property type="match status" value="1"/>
</dbReference>
<dbReference type="KEGG" id="bpsp:AH67_02910"/>
<keyword evidence="7" id="KW-0548">Nucleotidyltransferase</keyword>
<evidence type="ECO:0000256" key="10">
    <source>
        <dbReference type="ARBA" id="ARBA00029774"/>
    </source>
</evidence>
<evidence type="ECO:0000256" key="6">
    <source>
        <dbReference type="ARBA" id="ARBA00022694"/>
    </source>
</evidence>
<evidence type="ECO:0000256" key="2">
    <source>
        <dbReference type="ARBA" id="ARBA00007663"/>
    </source>
</evidence>
<sequence length="219" mass="22418">MSQICKADEESFAQAKQILARGGLVVMPTDTVYGIVCDPCNPEAIARIYEAKGRPQYKALQVIMASVDDLDALGLELPAPLNRLAAQFLPGAFSPIAVASEGSPLATVRVAANGVRTQGIRVPNSATALAMLRVTGPVAASSANRSGEQSAHCVQEAVESLGDAIALYIDGGATAGHVASTVVAADPQGRDGIEILREGVIPAAVIRRAIHLNGGGLGA</sequence>
<dbReference type="GO" id="GO:0008033">
    <property type="term" value="P:tRNA processing"/>
    <property type="evidence" value="ECO:0007669"/>
    <property type="project" value="UniProtKB-KW"/>
</dbReference>
<dbReference type="PANTHER" id="PTHR17490:SF16">
    <property type="entry name" value="THREONYLCARBAMOYL-AMP SYNTHASE"/>
    <property type="match status" value="1"/>
</dbReference>
<keyword evidence="8" id="KW-0547">Nucleotide-binding</keyword>
<dbReference type="OrthoDB" id="9814580at2"/>
<dbReference type="EC" id="2.7.7.87" evidence="3"/>
<dbReference type="InterPro" id="IPR017945">
    <property type="entry name" value="DHBP_synth_RibB-like_a/b_dom"/>
</dbReference>
<gene>
    <name evidence="13" type="ORF">AH67_02910</name>
</gene>
<dbReference type="Pfam" id="PF01300">
    <property type="entry name" value="Sua5_yciO_yrdC"/>
    <property type="match status" value="1"/>
</dbReference>
<evidence type="ECO:0000256" key="7">
    <source>
        <dbReference type="ARBA" id="ARBA00022695"/>
    </source>
</evidence>
<dbReference type="GO" id="GO:0006450">
    <property type="term" value="P:regulation of translational fidelity"/>
    <property type="evidence" value="ECO:0007669"/>
    <property type="project" value="TreeGrafter"/>
</dbReference>
<keyword evidence="6" id="KW-0819">tRNA processing</keyword>
<keyword evidence="5" id="KW-0808">Transferase</keyword>
<evidence type="ECO:0000256" key="1">
    <source>
        <dbReference type="ARBA" id="ARBA00004496"/>
    </source>
</evidence>
<dbReference type="InterPro" id="IPR006070">
    <property type="entry name" value="Sua5-like_dom"/>
</dbReference>
<evidence type="ECO:0000313" key="14">
    <source>
        <dbReference type="Proteomes" id="UP000030636"/>
    </source>
</evidence>
<keyword evidence="4" id="KW-0963">Cytoplasm</keyword>
<dbReference type="GO" id="GO:0061710">
    <property type="term" value="F:L-threonylcarbamoyladenylate synthase"/>
    <property type="evidence" value="ECO:0007669"/>
    <property type="project" value="UniProtKB-EC"/>
</dbReference>
<dbReference type="InterPro" id="IPR050156">
    <property type="entry name" value="TC-AMP_synthase_SUA5"/>
</dbReference>
<dbReference type="PROSITE" id="PS51163">
    <property type="entry name" value="YRDC"/>
    <property type="match status" value="1"/>
</dbReference>
<comment type="subcellular location">
    <subcellularLocation>
        <location evidence="1">Cytoplasm</location>
    </subcellularLocation>
</comment>
<accession>A0A0A7I6Z8</accession>
<dbReference type="Gene3D" id="3.90.870.10">
    <property type="entry name" value="DHBP synthase"/>
    <property type="match status" value="1"/>
</dbReference>
<keyword evidence="9" id="KW-0067">ATP-binding</keyword>
<dbReference type="GO" id="GO:0005737">
    <property type="term" value="C:cytoplasm"/>
    <property type="evidence" value="ECO:0007669"/>
    <property type="project" value="UniProtKB-SubCell"/>
</dbReference>